<dbReference type="OrthoDB" id="6766953at2"/>
<name>A0A1C7Z8N5_PSESX</name>
<dbReference type="InterPro" id="IPR019719">
    <property type="entry name" value="DUF2599"/>
</dbReference>
<accession>A0A1C7Z8N5</accession>
<evidence type="ECO:0000313" key="2">
    <source>
        <dbReference type="Proteomes" id="UP000093104"/>
    </source>
</evidence>
<protein>
    <recommendedName>
        <fullName evidence="3">DUF2599 domain-containing protein</fullName>
    </recommendedName>
</protein>
<dbReference type="PATRIC" id="fig|317.243.peg.2414"/>
<dbReference type="AlphaFoldDB" id="A0A1C7Z8N5"/>
<evidence type="ECO:0008006" key="3">
    <source>
        <dbReference type="Google" id="ProtNLM"/>
    </source>
</evidence>
<reference evidence="1 2" key="1">
    <citation type="submission" date="2015-07" db="EMBL/GenBank/DDBJ databases">
        <title>Draft genome sequence of a diazotrophic, plant growth-promoting rhizobacterium of the Pseudomonas syringae complex.</title>
        <authorList>
            <person name="Patten C.L."/>
            <person name="Jeong H."/>
        </authorList>
    </citation>
    <scope>NUCLEOTIDE SEQUENCE [LARGE SCALE GENOMIC DNA]</scope>
    <source>
        <strain evidence="1 2">GR12-2</strain>
    </source>
</reference>
<gene>
    <name evidence="1" type="ORF">AFK24_07100</name>
</gene>
<sequence length="331" mass="37957">MSFLRKDAKYQDLGLKKTNGFVLKPNDFIDKNEKEISTLCFYPIDAWTDTRNTAGCADNSLTTDRAEKICQTAGIKTAEQWLADYRGVAGDHKKQCGFEIKDRPDDADAFWQGIRARKLIQNDKDAIQTQTEIRVPTWGQNEDAVLPILAFIYTPRTGMDSGLEKARDDQKRYFQKTGKWVPVIRVDLPTSNSADARFTYNESDQHRAAPTPKVENECKSYIASATWQQREDPFIKGQPWSLLITPTECGRKMTKKQQSAAYAELFSKYGSDPRWQPDNGSMERQFTCHMEWSGDDNGKKIYTRDKPTWNLEPSRPVASWDETFKQGCNPY</sequence>
<dbReference type="Pfam" id="PF10783">
    <property type="entry name" value="DUF2599"/>
    <property type="match status" value="1"/>
</dbReference>
<comment type="caution">
    <text evidence="1">The sequence shown here is derived from an EMBL/GenBank/DDBJ whole genome shotgun (WGS) entry which is preliminary data.</text>
</comment>
<dbReference type="Proteomes" id="UP000093104">
    <property type="component" value="Unassembled WGS sequence"/>
</dbReference>
<proteinExistence type="predicted"/>
<organism evidence="1 2">
    <name type="scientific">Pseudomonas syringae</name>
    <dbReference type="NCBI Taxonomy" id="317"/>
    <lineage>
        <taxon>Bacteria</taxon>
        <taxon>Pseudomonadati</taxon>
        <taxon>Pseudomonadota</taxon>
        <taxon>Gammaproteobacteria</taxon>
        <taxon>Pseudomonadales</taxon>
        <taxon>Pseudomonadaceae</taxon>
        <taxon>Pseudomonas</taxon>
    </lineage>
</organism>
<evidence type="ECO:0000313" key="1">
    <source>
        <dbReference type="EMBL" id="OCR25719.1"/>
    </source>
</evidence>
<dbReference type="EMBL" id="LGSI01000025">
    <property type="protein sequence ID" value="OCR25719.1"/>
    <property type="molecule type" value="Genomic_DNA"/>
</dbReference>